<evidence type="ECO:0000256" key="3">
    <source>
        <dbReference type="ARBA" id="ARBA00022603"/>
    </source>
</evidence>
<comment type="similarity">
    <text evidence="1 6">Belongs to the methyltransferase superfamily. RsmH family.</text>
</comment>
<feature type="binding site" evidence="6">
    <location>
        <position position="116"/>
    </location>
    <ligand>
        <name>S-adenosyl-L-methionine</name>
        <dbReference type="ChEBI" id="CHEBI:59789"/>
    </ligand>
</feature>
<feature type="binding site" evidence="6">
    <location>
        <position position="95"/>
    </location>
    <ligand>
        <name>S-adenosyl-L-methionine</name>
        <dbReference type="ChEBI" id="CHEBI:59789"/>
    </ligand>
</feature>
<dbReference type="GO" id="GO:0071424">
    <property type="term" value="F:rRNA (cytosine-N4-)-methyltransferase activity"/>
    <property type="evidence" value="ECO:0007669"/>
    <property type="project" value="UniProtKB-UniRule"/>
</dbReference>
<organism evidence="8 9">
    <name type="scientific">Paucidesulfovibrio gracilis DSM 16080</name>
    <dbReference type="NCBI Taxonomy" id="1121449"/>
    <lineage>
        <taxon>Bacteria</taxon>
        <taxon>Pseudomonadati</taxon>
        <taxon>Thermodesulfobacteriota</taxon>
        <taxon>Desulfovibrionia</taxon>
        <taxon>Desulfovibrionales</taxon>
        <taxon>Desulfovibrionaceae</taxon>
        <taxon>Paucidesulfovibrio</taxon>
    </lineage>
</organism>
<dbReference type="PIRSF" id="PIRSF004486">
    <property type="entry name" value="MraW"/>
    <property type="match status" value="1"/>
</dbReference>
<feature type="region of interest" description="Disordered" evidence="7">
    <location>
        <begin position="301"/>
        <end position="334"/>
    </location>
</feature>
<keyword evidence="2 6" id="KW-0698">rRNA processing</keyword>
<dbReference type="HAMAP" id="MF_01007">
    <property type="entry name" value="16SrRNA_methyltr_H"/>
    <property type="match status" value="1"/>
</dbReference>
<reference evidence="8 9" key="1">
    <citation type="submission" date="2017-02" db="EMBL/GenBank/DDBJ databases">
        <authorList>
            <person name="Peterson S.W."/>
        </authorList>
    </citation>
    <scope>NUCLEOTIDE SEQUENCE [LARGE SCALE GENOMIC DNA]</scope>
    <source>
        <strain evidence="8 9">DSM 16080</strain>
    </source>
</reference>
<dbReference type="Proteomes" id="UP000190027">
    <property type="component" value="Unassembled WGS sequence"/>
</dbReference>
<dbReference type="InterPro" id="IPR002903">
    <property type="entry name" value="RsmH"/>
</dbReference>
<dbReference type="PANTHER" id="PTHR11265:SF0">
    <property type="entry name" value="12S RRNA N4-METHYLCYTIDINE METHYLTRANSFERASE"/>
    <property type="match status" value="1"/>
</dbReference>
<keyword evidence="9" id="KW-1185">Reference proteome</keyword>
<dbReference type="STRING" id="1121449.SAMN02745704_00358"/>
<keyword evidence="5 6" id="KW-0949">S-adenosyl-L-methionine</keyword>
<dbReference type="RefSeq" id="WP_078715929.1">
    <property type="nucleotide sequence ID" value="NZ_FUYC01000001.1"/>
</dbReference>
<keyword evidence="4 6" id="KW-0808">Transferase</keyword>
<evidence type="ECO:0000256" key="4">
    <source>
        <dbReference type="ARBA" id="ARBA00022679"/>
    </source>
</evidence>
<accession>A0A1T4W537</accession>
<comment type="function">
    <text evidence="6">Specifically methylates the N4 position of cytidine in position 1402 (C1402) of 16S rRNA.</text>
</comment>
<feature type="binding site" evidence="6">
    <location>
        <position position="123"/>
    </location>
    <ligand>
        <name>S-adenosyl-L-methionine</name>
        <dbReference type="ChEBI" id="CHEBI:59789"/>
    </ligand>
</feature>
<dbReference type="GO" id="GO:0005737">
    <property type="term" value="C:cytoplasm"/>
    <property type="evidence" value="ECO:0007669"/>
    <property type="project" value="UniProtKB-SubCell"/>
</dbReference>
<dbReference type="GO" id="GO:0070475">
    <property type="term" value="P:rRNA base methylation"/>
    <property type="evidence" value="ECO:0007669"/>
    <property type="project" value="UniProtKB-UniRule"/>
</dbReference>
<dbReference type="Pfam" id="PF01795">
    <property type="entry name" value="Methyltransf_5"/>
    <property type="match status" value="1"/>
</dbReference>
<feature type="binding site" evidence="6">
    <location>
        <begin position="41"/>
        <end position="43"/>
    </location>
    <ligand>
        <name>S-adenosyl-L-methionine</name>
        <dbReference type="ChEBI" id="CHEBI:59789"/>
    </ligand>
</feature>
<dbReference type="EC" id="2.1.1.199" evidence="6"/>
<evidence type="ECO:0000256" key="6">
    <source>
        <dbReference type="HAMAP-Rule" id="MF_01007"/>
    </source>
</evidence>
<evidence type="ECO:0000313" key="8">
    <source>
        <dbReference type="EMBL" id="SKA72362.1"/>
    </source>
</evidence>
<evidence type="ECO:0000256" key="5">
    <source>
        <dbReference type="ARBA" id="ARBA00022691"/>
    </source>
</evidence>
<dbReference type="SUPFAM" id="SSF81799">
    <property type="entry name" value="Putative methyltransferase TM0872, insert domain"/>
    <property type="match status" value="1"/>
</dbReference>
<keyword evidence="6" id="KW-0963">Cytoplasm</keyword>
<dbReference type="SUPFAM" id="SSF53335">
    <property type="entry name" value="S-adenosyl-L-methionine-dependent methyltransferases"/>
    <property type="match status" value="1"/>
</dbReference>
<keyword evidence="3 6" id="KW-0489">Methyltransferase</keyword>
<dbReference type="InterPro" id="IPR029063">
    <property type="entry name" value="SAM-dependent_MTases_sf"/>
</dbReference>
<proteinExistence type="inferred from homology"/>
<dbReference type="Gene3D" id="1.10.150.170">
    <property type="entry name" value="Putative methyltransferase TM0872, insert domain"/>
    <property type="match status" value="1"/>
</dbReference>
<dbReference type="PANTHER" id="PTHR11265">
    <property type="entry name" value="S-ADENOSYL-METHYLTRANSFERASE MRAW"/>
    <property type="match status" value="1"/>
</dbReference>
<dbReference type="EMBL" id="FUYC01000001">
    <property type="protein sequence ID" value="SKA72362.1"/>
    <property type="molecule type" value="Genomic_DNA"/>
</dbReference>
<feature type="binding site" evidence="6">
    <location>
        <position position="68"/>
    </location>
    <ligand>
        <name>S-adenosyl-L-methionine</name>
        <dbReference type="ChEBI" id="CHEBI:59789"/>
    </ligand>
</feature>
<comment type="subcellular location">
    <subcellularLocation>
        <location evidence="6">Cytoplasm</location>
    </subcellularLocation>
</comment>
<dbReference type="OrthoDB" id="9806637at2"/>
<evidence type="ECO:0000313" key="9">
    <source>
        <dbReference type="Proteomes" id="UP000190027"/>
    </source>
</evidence>
<sequence length="334" mass="37362">MPCNANTDPGRLHTTVLLHEVVEWLRPRPGGRYLDGTLGMGGHSLALLDEAERQRTPADPHAELIGLDRDEQALEQAEQRLAPHGDRVHLYHLPFSRFEDALDDKQWPGVDGAVLDLGVSSLQLDRAERGFSFLESGPLDMRMDPTDGQPPARTLVNKGSYSDLKRILHRYGEEPQAGRIVKAILQAREEAPIEDTLQLARIVEQAYPAKWRAKARTHPATRTFQALRIAVNHELDELEYFLDRIAGRLNPGSRVCIISFHSLEDRAVKLAFRRAAKGCVCPPRQPMCTCEHEPEVKILTKRPLSPSEEEAGTNPRSRSAKLRVAERLTPGAEA</sequence>
<dbReference type="InterPro" id="IPR023397">
    <property type="entry name" value="SAM-dep_MeTrfase_MraW_recog"/>
</dbReference>
<dbReference type="Gene3D" id="3.40.50.150">
    <property type="entry name" value="Vaccinia Virus protein VP39"/>
    <property type="match status" value="1"/>
</dbReference>
<evidence type="ECO:0000256" key="1">
    <source>
        <dbReference type="ARBA" id="ARBA00010396"/>
    </source>
</evidence>
<dbReference type="AlphaFoldDB" id="A0A1T4W537"/>
<evidence type="ECO:0000256" key="7">
    <source>
        <dbReference type="SAM" id="MobiDB-lite"/>
    </source>
</evidence>
<gene>
    <name evidence="6" type="primary">rsmH</name>
    <name evidence="8" type="ORF">SAMN02745704_00358</name>
</gene>
<evidence type="ECO:0000256" key="2">
    <source>
        <dbReference type="ARBA" id="ARBA00022552"/>
    </source>
</evidence>
<comment type="catalytic activity">
    <reaction evidence="6">
        <text>cytidine(1402) in 16S rRNA + S-adenosyl-L-methionine = N(4)-methylcytidine(1402) in 16S rRNA + S-adenosyl-L-homocysteine + H(+)</text>
        <dbReference type="Rhea" id="RHEA:42928"/>
        <dbReference type="Rhea" id="RHEA-COMP:10286"/>
        <dbReference type="Rhea" id="RHEA-COMP:10287"/>
        <dbReference type="ChEBI" id="CHEBI:15378"/>
        <dbReference type="ChEBI" id="CHEBI:57856"/>
        <dbReference type="ChEBI" id="CHEBI:59789"/>
        <dbReference type="ChEBI" id="CHEBI:74506"/>
        <dbReference type="ChEBI" id="CHEBI:82748"/>
        <dbReference type="EC" id="2.1.1.199"/>
    </reaction>
</comment>
<name>A0A1T4W537_9BACT</name>
<dbReference type="NCBIfam" id="TIGR00006">
    <property type="entry name" value="16S rRNA (cytosine(1402)-N(4))-methyltransferase RsmH"/>
    <property type="match status" value="1"/>
</dbReference>
<protein>
    <recommendedName>
        <fullName evidence="6">Ribosomal RNA small subunit methyltransferase H</fullName>
        <ecNumber evidence="6">2.1.1.199</ecNumber>
    </recommendedName>
    <alternativeName>
        <fullName evidence="6">16S rRNA m(4)C1402 methyltransferase</fullName>
    </alternativeName>
    <alternativeName>
        <fullName evidence="6">rRNA (cytosine-N(4)-)-methyltransferase RsmH</fullName>
    </alternativeName>
</protein>